<dbReference type="EMBL" id="CM042889">
    <property type="protein sequence ID" value="KAI4318727.1"/>
    <property type="molecule type" value="Genomic_DNA"/>
</dbReference>
<keyword evidence="2" id="KW-1185">Reference proteome</keyword>
<proteinExistence type="predicted"/>
<comment type="caution">
    <text evidence="1">The sequence shown here is derived from an EMBL/GenBank/DDBJ whole genome shotgun (WGS) entry which is preliminary data.</text>
</comment>
<name>A0ACB9M3L4_9MYRT</name>
<protein>
    <submittedName>
        <fullName evidence="1">Uncharacterized protein</fullName>
    </submittedName>
</protein>
<organism evidence="1 2">
    <name type="scientific">Melastoma candidum</name>
    <dbReference type="NCBI Taxonomy" id="119954"/>
    <lineage>
        <taxon>Eukaryota</taxon>
        <taxon>Viridiplantae</taxon>
        <taxon>Streptophyta</taxon>
        <taxon>Embryophyta</taxon>
        <taxon>Tracheophyta</taxon>
        <taxon>Spermatophyta</taxon>
        <taxon>Magnoliopsida</taxon>
        <taxon>eudicotyledons</taxon>
        <taxon>Gunneridae</taxon>
        <taxon>Pentapetalae</taxon>
        <taxon>rosids</taxon>
        <taxon>malvids</taxon>
        <taxon>Myrtales</taxon>
        <taxon>Melastomataceae</taxon>
        <taxon>Melastomatoideae</taxon>
        <taxon>Melastomateae</taxon>
        <taxon>Melastoma</taxon>
    </lineage>
</organism>
<evidence type="ECO:0000313" key="1">
    <source>
        <dbReference type="EMBL" id="KAI4318727.1"/>
    </source>
</evidence>
<evidence type="ECO:0000313" key="2">
    <source>
        <dbReference type="Proteomes" id="UP001057402"/>
    </source>
</evidence>
<accession>A0ACB9M3L4</accession>
<dbReference type="Proteomes" id="UP001057402">
    <property type="component" value="Chromosome 10"/>
</dbReference>
<gene>
    <name evidence="1" type="ORF">MLD38_032398</name>
</gene>
<reference evidence="2" key="1">
    <citation type="journal article" date="2023" name="Front. Plant Sci.">
        <title>Chromosomal-level genome assembly of Melastoma candidum provides insights into trichome evolution.</title>
        <authorList>
            <person name="Zhong Y."/>
            <person name="Wu W."/>
            <person name="Sun C."/>
            <person name="Zou P."/>
            <person name="Liu Y."/>
            <person name="Dai S."/>
            <person name="Zhou R."/>
        </authorList>
    </citation>
    <scope>NUCLEOTIDE SEQUENCE [LARGE SCALE GENOMIC DNA]</scope>
</reference>
<sequence>METSAVTVLIVSSSFVAASLVYPAAVASTTALENTTFAFPTFYSDDNRLRLQGNATMTNTTVQLTAAPQGDYNTYDYDVGRAVYYQPVRLRDAAAGTTADFTTRFTFSIYSLDESQYAEGLAFFLMPQGSEEIPTGTNGSQLGLVSENTSSTFIAVEIDTFSDDWDPQCIHLGIDLNNLNSMTTACANCMDNVIRYDGPVNASISYNSSTQSLVATLQSVDDTSSERYCASVQHEVNLAEFLPENVLIGFSAATGFYSESHTLHSWEWISSLPVLVTPGPEAGAPTPSFGDPPMGPSPAGAGKKGNVKLWVILSTAGASALVILVGGFGLLCRGRSKKRQEVGGQEGHQSIEHGQQAVGSDTEMNEELQLVAEPKKFYYAELADATDHFADSRLLGKGGFGCVYGGYLSRLNRDVAIKKIDSESQQGVKEYITEVRTISRVWHKNLVQLLGWCHEDEQLLIVYEFMPNRSLDFHLFNGRNRLTWDVRYNIAKDIASAISYLHEECKPYILHRDIKASNIMLDQDFAAKLGDFGLAKLVDNSKVPPKTTAVAGTLGYLAPEYIYKGRVSKDSDVYSFGVVLLEIACGRKARDLGEEGHRIDIVEWVWKLHEDGKLLEAADPNLDWNFDEKEMECLLSIGLWCTNAEPGLRPSILEVRLVLDIEAMLPVLTLKPPVPTYLPQVTVYSRPSDDTTSSSRATTNSNSLGTVPAASNSTLPQFVNDY</sequence>